<keyword evidence="3" id="KW-1185">Reference proteome</keyword>
<evidence type="ECO:0000313" key="3">
    <source>
        <dbReference type="Proteomes" id="UP000245609"/>
    </source>
</evidence>
<feature type="compositionally biased region" description="Low complexity" evidence="1">
    <location>
        <begin position="217"/>
        <end position="229"/>
    </location>
</feature>
<name>A0A2T9ZFZ7_9FUNG</name>
<evidence type="ECO:0000313" key="2">
    <source>
        <dbReference type="EMBL" id="PVV03479.1"/>
    </source>
</evidence>
<evidence type="ECO:0000256" key="1">
    <source>
        <dbReference type="SAM" id="MobiDB-lite"/>
    </source>
</evidence>
<dbReference type="EMBL" id="MBFS01000230">
    <property type="protein sequence ID" value="PVV03479.1"/>
    <property type="molecule type" value="Genomic_DNA"/>
</dbReference>
<feature type="compositionally biased region" description="Acidic residues" evidence="1">
    <location>
        <begin position="192"/>
        <end position="204"/>
    </location>
</feature>
<gene>
    <name evidence="2" type="ORF">BB560_002038</name>
</gene>
<reference evidence="2 3" key="1">
    <citation type="journal article" date="2018" name="MBio">
        <title>Comparative Genomics Reveals the Core Gene Toolbox for the Fungus-Insect Symbiosis.</title>
        <authorList>
            <person name="Wang Y."/>
            <person name="Stata M."/>
            <person name="Wang W."/>
            <person name="Stajich J.E."/>
            <person name="White M.M."/>
            <person name="Moncalvo J.M."/>
        </authorList>
    </citation>
    <scope>NUCLEOTIDE SEQUENCE [LARGE SCALE GENOMIC DNA]</scope>
    <source>
        <strain evidence="2 3">SC-DP-2</strain>
    </source>
</reference>
<feature type="compositionally biased region" description="Low complexity" evidence="1">
    <location>
        <begin position="295"/>
        <end position="307"/>
    </location>
</feature>
<feature type="compositionally biased region" description="Polar residues" evidence="1">
    <location>
        <begin position="308"/>
        <end position="323"/>
    </location>
</feature>
<feature type="region of interest" description="Disordered" evidence="1">
    <location>
        <begin position="1"/>
        <end position="52"/>
    </location>
</feature>
<feature type="compositionally biased region" description="Low complexity" evidence="1">
    <location>
        <begin position="253"/>
        <end position="266"/>
    </location>
</feature>
<organism evidence="2 3">
    <name type="scientific">Smittium megazygosporum</name>
    <dbReference type="NCBI Taxonomy" id="133381"/>
    <lineage>
        <taxon>Eukaryota</taxon>
        <taxon>Fungi</taxon>
        <taxon>Fungi incertae sedis</taxon>
        <taxon>Zoopagomycota</taxon>
        <taxon>Kickxellomycotina</taxon>
        <taxon>Harpellomycetes</taxon>
        <taxon>Harpellales</taxon>
        <taxon>Legeriomycetaceae</taxon>
        <taxon>Smittium</taxon>
    </lineage>
</organism>
<dbReference type="OrthoDB" id="10687586at2759"/>
<feature type="compositionally biased region" description="Polar residues" evidence="1">
    <location>
        <begin position="424"/>
        <end position="442"/>
    </location>
</feature>
<comment type="caution">
    <text evidence="2">The sequence shown here is derived from an EMBL/GenBank/DDBJ whole genome shotgun (WGS) entry which is preliminary data.</text>
</comment>
<accession>A0A2T9ZFZ7</accession>
<feature type="region of interest" description="Disordered" evidence="1">
    <location>
        <begin position="124"/>
        <end position="393"/>
    </location>
</feature>
<dbReference type="Proteomes" id="UP000245609">
    <property type="component" value="Unassembled WGS sequence"/>
</dbReference>
<proteinExistence type="predicted"/>
<feature type="compositionally biased region" description="Polar residues" evidence="1">
    <location>
        <begin position="353"/>
        <end position="393"/>
    </location>
</feature>
<feature type="compositionally biased region" description="Low complexity" evidence="1">
    <location>
        <begin position="325"/>
        <end position="337"/>
    </location>
</feature>
<sequence length="442" mass="46358">MVRPKEIDVSSELSDVPTEDDFLSSDSEISILPSDEENSSKETNKLSAQSSLDLSSKIFCGKCRKIISSSALKFTEPEQKLQICENCFVSLKETDTNDESSSASSKKPDLKGASVPVILIDEKKTIKSDGSRSRNKKSEDVYLLKDSKESQTSTSKRKRNVKYFKEDDASDFIDDSSDFVPSGNEDQLGSELEFDADPSSDDSDFGVKKGSKKGTSKKATGSKNSKNSALSDSGKKPNSSLSKTKTTPRKVQSKTLKSPLKKPPSTNTVSSNPANKSGGVGLLKSNSRLGGLKLASPKSASKSSTTPIQTGLSSISKQSSGLGFSSAQNSANSASGSPKVSGLSKVPSMDIKTPTSNTGKPSFVKTNPLSKQLSGSGSGFTNASSIPKSTINPSISGGGVISSAASGYLAPSSGIRRVGLSRRTGVSSNKHLLSSIGSVKKN</sequence>
<protein>
    <submittedName>
        <fullName evidence="2">Uncharacterized protein</fullName>
    </submittedName>
</protein>
<feature type="compositionally biased region" description="Basic and acidic residues" evidence="1">
    <location>
        <begin position="124"/>
        <end position="149"/>
    </location>
</feature>
<feature type="compositionally biased region" description="Polar residues" evidence="1">
    <location>
        <begin position="236"/>
        <end position="245"/>
    </location>
</feature>
<feature type="compositionally biased region" description="Acidic residues" evidence="1">
    <location>
        <begin position="168"/>
        <end position="177"/>
    </location>
</feature>
<feature type="region of interest" description="Disordered" evidence="1">
    <location>
        <begin position="419"/>
        <end position="442"/>
    </location>
</feature>
<dbReference type="AlphaFoldDB" id="A0A2T9ZFZ7"/>